<proteinExistence type="predicted"/>
<keyword evidence="2" id="KW-0472">Membrane</keyword>
<reference evidence="3 4" key="1">
    <citation type="submission" date="2020-08" db="EMBL/GenBank/DDBJ databases">
        <title>Sequencing the genomes of 1000 actinobacteria strains.</title>
        <authorList>
            <person name="Klenk H.-P."/>
        </authorList>
    </citation>
    <scope>NUCLEOTIDE SEQUENCE [LARGE SCALE GENOMIC DNA]</scope>
    <source>
        <strain evidence="3 4">DSM 45362</strain>
    </source>
</reference>
<protein>
    <submittedName>
        <fullName evidence="3">Uncharacterized protein</fullName>
    </submittedName>
</protein>
<sequence>MSQPPTVPGPYSPAYPGTPSKPGMSRDTKILIGVLGGVGGVVALCCIGAILIALLMPSGPSAERPIVVTAPYTVPSELPWLVSPSPSPSPTPLVLPSDPAASALPADKVYSGSGDKVVTLAPLDENYLYLATVTHRGSSNIAIVSRDADGQYLDLVVNEVGIYTGTSPLTMRKYPSKLEIDASGPWTVTVKVAQKATAWSGSGSGRGNTVLRVPAGTLTGPTSITATHTGSANFIVQAYGRTSSLLVNDIGRYSGKVVLPDDTVLIEIRASGSWTLKKS</sequence>
<dbReference type="Proteomes" id="UP000587527">
    <property type="component" value="Unassembled WGS sequence"/>
</dbReference>
<evidence type="ECO:0000313" key="4">
    <source>
        <dbReference type="Proteomes" id="UP000587527"/>
    </source>
</evidence>
<keyword evidence="4" id="KW-1185">Reference proteome</keyword>
<gene>
    <name evidence="3" type="ORF">F4553_004232</name>
</gene>
<feature type="compositionally biased region" description="Pro residues" evidence="1">
    <location>
        <begin position="1"/>
        <end position="13"/>
    </location>
</feature>
<evidence type="ECO:0000313" key="3">
    <source>
        <dbReference type="EMBL" id="MBB5870853.1"/>
    </source>
</evidence>
<dbReference type="AlphaFoldDB" id="A0A841BVB3"/>
<keyword evidence="2" id="KW-0812">Transmembrane</keyword>
<name>A0A841BVB3_9ACTN</name>
<feature type="transmembrane region" description="Helical" evidence="2">
    <location>
        <begin position="30"/>
        <end position="56"/>
    </location>
</feature>
<evidence type="ECO:0000256" key="1">
    <source>
        <dbReference type="SAM" id="MobiDB-lite"/>
    </source>
</evidence>
<dbReference type="RefSeq" id="WP_184838522.1">
    <property type="nucleotide sequence ID" value="NZ_JACHMN010000002.1"/>
</dbReference>
<comment type="caution">
    <text evidence="3">The sequence shown here is derived from an EMBL/GenBank/DDBJ whole genome shotgun (WGS) entry which is preliminary data.</text>
</comment>
<organism evidence="3 4">
    <name type="scientific">Allocatelliglobosispora scoriae</name>
    <dbReference type="NCBI Taxonomy" id="643052"/>
    <lineage>
        <taxon>Bacteria</taxon>
        <taxon>Bacillati</taxon>
        <taxon>Actinomycetota</taxon>
        <taxon>Actinomycetes</taxon>
        <taxon>Micromonosporales</taxon>
        <taxon>Micromonosporaceae</taxon>
        <taxon>Allocatelliglobosispora</taxon>
    </lineage>
</organism>
<accession>A0A841BVB3</accession>
<feature type="region of interest" description="Disordered" evidence="1">
    <location>
        <begin position="1"/>
        <end position="22"/>
    </location>
</feature>
<keyword evidence="2" id="KW-1133">Transmembrane helix</keyword>
<evidence type="ECO:0000256" key="2">
    <source>
        <dbReference type="SAM" id="Phobius"/>
    </source>
</evidence>
<dbReference type="EMBL" id="JACHMN010000002">
    <property type="protein sequence ID" value="MBB5870853.1"/>
    <property type="molecule type" value="Genomic_DNA"/>
</dbReference>